<dbReference type="AlphaFoldDB" id="A0A0D2BZF9"/>
<keyword evidence="6" id="KW-1185">Reference proteome</keyword>
<name>A0A0D2BZF9_9EURO</name>
<organism evidence="5 6">
    <name type="scientific">Exophiala oligosperma</name>
    <dbReference type="NCBI Taxonomy" id="215243"/>
    <lineage>
        <taxon>Eukaryota</taxon>
        <taxon>Fungi</taxon>
        <taxon>Dikarya</taxon>
        <taxon>Ascomycota</taxon>
        <taxon>Pezizomycotina</taxon>
        <taxon>Eurotiomycetes</taxon>
        <taxon>Chaetothyriomycetidae</taxon>
        <taxon>Chaetothyriales</taxon>
        <taxon>Herpotrichiellaceae</taxon>
        <taxon>Exophiala</taxon>
    </lineage>
</organism>
<dbReference type="VEuPathDB" id="FungiDB:PV06_06355"/>
<keyword evidence="3" id="KW-0539">Nucleus</keyword>
<evidence type="ECO:0000256" key="1">
    <source>
        <dbReference type="ARBA" id="ARBA00004123"/>
    </source>
</evidence>
<gene>
    <name evidence="5" type="ORF">PV06_06355</name>
</gene>
<dbReference type="InterPro" id="IPR021858">
    <property type="entry name" value="Fun_TF"/>
</dbReference>
<dbReference type="SUPFAM" id="SSF57701">
    <property type="entry name" value="Zn2/Cys6 DNA-binding domain"/>
    <property type="match status" value="1"/>
</dbReference>
<sequence length="623" mass="68483">MSVTVCAPSPPGPVSQRRNLAGKRTNSLGWAKTDCHTCAEKQRICDRRRPKCSACLEDGGICGGYIQALNWERGTLRLGTSKFKSAAQRKSSPEETSPTPSQSQSQPPLPQPSAFVFVDQTQSSEKPRKKARKNSKSSMSIATPLDRSARSSVSSTWNSVGPASPSTPWSLTKSTTPLSTTYESHSDAVLSLSPRVSRPPVEDALAFFHSRFSKTTLTWDVPVNPWQAALPQIHDGVPCVLYAAIALAQRQQAHLCNRAEGLGVLNLKAKALSVFATHLNDLSFESAISTTLLLIALDYAESGVSNWTIHLRGALNVLESSGGIRVAESRQNLRSQIAMLLWYDVTAAMLSRCPPIFPRRYLESLMSWQRETEWSMLGLNGLPDGMFLDMYDLAIAAAHPDAISAEAITAFEVRILGAFPGDRENRLLDAMSRVWKLGLLLYCQRVLVPFVRDGVDLPTTRSTTVDPESPSPPAAVMAFGIGGSRQSPRQLALEILGIVADLPPDSNFQKQCLLPIILASVEVPNPYLPYRRVAIDYCVRWKERTGMWIFDSALEFMSGVWSRNDTTKKEKMMPDGSAGGGDDVDDHDDDDIRNIVMGEHEAVINVPWTDVYPRGLEYGFLFG</sequence>
<dbReference type="OrthoDB" id="2015447at2759"/>
<protein>
    <recommendedName>
        <fullName evidence="7">Zn(2)-C6 fungal-type domain-containing protein</fullName>
    </recommendedName>
</protein>
<dbReference type="PANTHER" id="PTHR37534:SF46">
    <property type="entry name" value="ZN(II)2CYS6 TRANSCRIPTION FACTOR (EUROFUNG)"/>
    <property type="match status" value="1"/>
</dbReference>
<evidence type="ECO:0000313" key="6">
    <source>
        <dbReference type="Proteomes" id="UP000053342"/>
    </source>
</evidence>
<comment type="subcellular location">
    <subcellularLocation>
        <location evidence="1">Nucleus</location>
    </subcellularLocation>
</comment>
<evidence type="ECO:0000256" key="4">
    <source>
        <dbReference type="SAM" id="MobiDB-lite"/>
    </source>
</evidence>
<dbReference type="EMBL" id="KN847336">
    <property type="protein sequence ID" value="KIW42847.1"/>
    <property type="molecule type" value="Genomic_DNA"/>
</dbReference>
<feature type="region of interest" description="Disordered" evidence="4">
    <location>
        <begin position="82"/>
        <end position="173"/>
    </location>
</feature>
<feature type="region of interest" description="Disordered" evidence="4">
    <location>
        <begin position="567"/>
        <end position="589"/>
    </location>
</feature>
<dbReference type="HOGENOM" id="CLU_028540_1_1_1"/>
<evidence type="ECO:0000256" key="3">
    <source>
        <dbReference type="ARBA" id="ARBA00023242"/>
    </source>
</evidence>
<proteinExistence type="predicted"/>
<accession>A0A0D2BZF9</accession>
<feature type="compositionally biased region" description="Polar residues" evidence="4">
    <location>
        <begin position="150"/>
        <end position="161"/>
    </location>
</feature>
<keyword evidence="2" id="KW-0238">DNA-binding</keyword>
<dbReference type="Pfam" id="PF11951">
    <property type="entry name" value="Fungal_trans_2"/>
    <property type="match status" value="1"/>
</dbReference>
<dbReference type="GO" id="GO:0003677">
    <property type="term" value="F:DNA binding"/>
    <property type="evidence" value="ECO:0007669"/>
    <property type="project" value="UniProtKB-KW"/>
</dbReference>
<dbReference type="GeneID" id="27358429"/>
<evidence type="ECO:0000313" key="5">
    <source>
        <dbReference type="EMBL" id="KIW42847.1"/>
    </source>
</evidence>
<dbReference type="RefSeq" id="XP_016263063.1">
    <property type="nucleotide sequence ID" value="XM_016407459.1"/>
</dbReference>
<dbReference type="STRING" id="215243.A0A0D2BZF9"/>
<feature type="region of interest" description="Disordered" evidence="4">
    <location>
        <begin position="1"/>
        <end position="25"/>
    </location>
</feature>
<reference evidence="5 6" key="1">
    <citation type="submission" date="2015-01" db="EMBL/GenBank/DDBJ databases">
        <title>The Genome Sequence of Exophiala oligosperma CBS72588.</title>
        <authorList>
            <consortium name="The Broad Institute Genomics Platform"/>
            <person name="Cuomo C."/>
            <person name="de Hoog S."/>
            <person name="Gorbushina A."/>
            <person name="Stielow B."/>
            <person name="Teixiera M."/>
            <person name="Abouelleil A."/>
            <person name="Chapman S.B."/>
            <person name="Priest M."/>
            <person name="Young S.K."/>
            <person name="Wortman J."/>
            <person name="Nusbaum C."/>
            <person name="Birren B."/>
        </authorList>
    </citation>
    <scope>NUCLEOTIDE SEQUENCE [LARGE SCALE GENOMIC DNA]</scope>
    <source>
        <strain evidence="5 6">CBS 72588</strain>
    </source>
</reference>
<dbReference type="GO" id="GO:0000981">
    <property type="term" value="F:DNA-binding transcription factor activity, RNA polymerase II-specific"/>
    <property type="evidence" value="ECO:0007669"/>
    <property type="project" value="InterPro"/>
</dbReference>
<dbReference type="InterPro" id="IPR036864">
    <property type="entry name" value="Zn2-C6_fun-type_DNA-bd_sf"/>
</dbReference>
<dbReference type="PANTHER" id="PTHR37534">
    <property type="entry name" value="TRANSCRIPTIONAL ACTIVATOR PROTEIN UGA3"/>
    <property type="match status" value="1"/>
</dbReference>
<evidence type="ECO:0000256" key="2">
    <source>
        <dbReference type="ARBA" id="ARBA00023125"/>
    </source>
</evidence>
<dbReference type="Proteomes" id="UP000053342">
    <property type="component" value="Unassembled WGS sequence"/>
</dbReference>
<evidence type="ECO:0008006" key="7">
    <source>
        <dbReference type="Google" id="ProtNLM"/>
    </source>
</evidence>
<feature type="compositionally biased region" description="Low complexity" evidence="4">
    <location>
        <begin position="94"/>
        <end position="106"/>
    </location>
</feature>
<dbReference type="GO" id="GO:0008270">
    <property type="term" value="F:zinc ion binding"/>
    <property type="evidence" value="ECO:0007669"/>
    <property type="project" value="InterPro"/>
</dbReference>
<dbReference type="GO" id="GO:0005634">
    <property type="term" value="C:nucleus"/>
    <property type="evidence" value="ECO:0007669"/>
    <property type="project" value="UniProtKB-SubCell"/>
</dbReference>
<feature type="compositionally biased region" description="Low complexity" evidence="4">
    <location>
        <begin position="164"/>
        <end position="173"/>
    </location>
</feature>